<gene>
    <name evidence="1" type="ordered locus">TASI_0741</name>
</gene>
<dbReference type="EMBL" id="CP003059">
    <property type="protein sequence ID" value="AEP36512.1"/>
    <property type="molecule type" value="Genomic_DNA"/>
</dbReference>
<protein>
    <recommendedName>
        <fullName evidence="3">DNA alkylation repair enzyme</fullName>
    </recommendedName>
</protein>
<reference evidence="1 2" key="2">
    <citation type="journal article" date="2012" name="PLoS ONE">
        <title>Genomic characterization of the taylorella genus.</title>
        <authorList>
            <person name="Hebert L."/>
            <person name="Moumen B."/>
            <person name="Pons N."/>
            <person name="Duquesne F."/>
            <person name="Breuil M.F."/>
            <person name="Goux D."/>
            <person name="Batto J.M."/>
            <person name="Laugier C."/>
            <person name="Renault P."/>
            <person name="Petry S."/>
        </authorList>
    </citation>
    <scope>NUCLEOTIDE SEQUENCE [LARGE SCALE GENOMIC DNA]</scope>
    <source>
        <strain evidence="1 2">MCE3</strain>
    </source>
</reference>
<dbReference type="Pfam" id="PF08713">
    <property type="entry name" value="DNA_alkylation"/>
    <property type="match status" value="1"/>
</dbReference>
<organism evidence="1 2">
    <name type="scientific">Taylorella asinigenitalis (strain MCE3)</name>
    <dbReference type="NCBI Taxonomy" id="1008459"/>
    <lineage>
        <taxon>Bacteria</taxon>
        <taxon>Pseudomonadati</taxon>
        <taxon>Pseudomonadota</taxon>
        <taxon>Betaproteobacteria</taxon>
        <taxon>Burkholderiales</taxon>
        <taxon>Alcaligenaceae</taxon>
        <taxon>Taylorella</taxon>
    </lineage>
</organism>
<dbReference type="OrthoDB" id="9797095at2"/>
<dbReference type="eggNOG" id="COG4912">
    <property type="taxonomic scope" value="Bacteria"/>
</dbReference>
<dbReference type="RefSeq" id="WP_014111409.1">
    <property type="nucleotide sequence ID" value="NC_016043.1"/>
</dbReference>
<dbReference type="InterPro" id="IPR016024">
    <property type="entry name" value="ARM-type_fold"/>
</dbReference>
<evidence type="ECO:0000313" key="1">
    <source>
        <dbReference type="EMBL" id="AEP36512.1"/>
    </source>
</evidence>
<accession>G4Q9H5</accession>
<evidence type="ECO:0008006" key="3">
    <source>
        <dbReference type="Google" id="ProtNLM"/>
    </source>
</evidence>
<dbReference type="CDD" id="cd06561">
    <property type="entry name" value="AlkD_like"/>
    <property type="match status" value="1"/>
</dbReference>
<dbReference type="HOGENOM" id="CLU_095329_0_0_4"/>
<dbReference type="Proteomes" id="UP000009284">
    <property type="component" value="Chromosome"/>
</dbReference>
<proteinExistence type="predicted"/>
<name>G4Q9H5_TAYAM</name>
<reference key="1">
    <citation type="submission" date="2011-09" db="EMBL/GenBank/DDBJ databases">
        <title>Genomic characterization of the Taylorella genus.</title>
        <authorList>
            <person name="Hebert L."/>
            <person name="Moumen B."/>
            <person name="Pons N."/>
            <person name="Duquesne F."/>
            <person name="Breuil M.-F."/>
            <person name="Goux D."/>
            <person name="Batto J.-M."/>
            <person name="Renault P."/>
            <person name="Laugier C."/>
            <person name="Petry S."/>
        </authorList>
    </citation>
    <scope>NUCLEOTIDE SEQUENCE</scope>
    <source>
        <strain>MCE3</strain>
    </source>
</reference>
<sequence>MSKEIISKYLRSYATKKQKDYMEKLIPDVDSDRIIGVKSDDVKEAAHDMYYERGLEGLRFFLDDLPHYFIEEENVHSYIINCIEDIEVQYRELDIFLPTIDNWWTCDIIRLAHPLDDAHDAFLQEHIQKWLNSDDLFTTRFGIVSTLRHYLEDRFDVKHLDAIAAVNASEDFYLRSAVAWFFATALIFRWEETLPYLTEKRLPKLTHNHIILKCKDSTRLTEDKKDFLRGISRITKADS</sequence>
<evidence type="ECO:0000313" key="2">
    <source>
        <dbReference type="Proteomes" id="UP000009284"/>
    </source>
</evidence>
<dbReference type="InterPro" id="IPR014825">
    <property type="entry name" value="DNA_alkylation"/>
</dbReference>
<dbReference type="SUPFAM" id="SSF48371">
    <property type="entry name" value="ARM repeat"/>
    <property type="match status" value="1"/>
</dbReference>
<dbReference type="AlphaFoldDB" id="G4Q9H5"/>
<dbReference type="Gene3D" id="1.25.10.90">
    <property type="match status" value="1"/>
</dbReference>
<dbReference type="KEGG" id="tas:TASI_0741"/>
<keyword evidence="2" id="KW-1185">Reference proteome</keyword>